<dbReference type="PANTHER" id="PTHR43227">
    <property type="entry name" value="BLL4140 PROTEIN"/>
    <property type="match status" value="1"/>
</dbReference>
<accession>A0A1B2E148</accession>
<evidence type="ECO:0000256" key="7">
    <source>
        <dbReference type="RuleBase" id="RU363032"/>
    </source>
</evidence>
<comment type="similarity">
    <text evidence="7">Belongs to the binding-protein-dependent transport system permease family.</text>
</comment>
<evidence type="ECO:0000313" key="9">
    <source>
        <dbReference type="EMBL" id="ANY73734.1"/>
    </source>
</evidence>
<organism evidence="9">
    <name type="scientific">Paenibacillus ihbetae</name>
    <dbReference type="NCBI Taxonomy" id="1870820"/>
    <lineage>
        <taxon>Bacteria</taxon>
        <taxon>Bacillati</taxon>
        <taxon>Bacillota</taxon>
        <taxon>Bacilli</taxon>
        <taxon>Bacillales</taxon>
        <taxon>Paenibacillaceae</taxon>
        <taxon>Paenibacillus</taxon>
    </lineage>
</organism>
<keyword evidence="3" id="KW-1003">Cell membrane</keyword>
<sequence length="320" mass="36817">MNPKMSAGEAGPSRAKPSWLISQLQHMKRDRQFLLMLLPCIVFYILFRYGPIYGLIIAFKDYSVFEGILGSEWVGLEHFRTFFSSNDFWLLFKNTLLLGLYSLLWGFPFPILFAILLNEVRNKRFKKSVQTFSYLPAFLSIVIICSMVIDFLSPGRGLFNQFLQWIGLEKIYFMIAPEWFRTIYVASDIWASMGYEAIIYLAAIAGINPSLYEAAKVDGAKRWHLMRYITFPSLLPTILVLFILKAGSMFRIGFEKVLLLYNPMTYEVADVFSTYVYRKGLIERDYSFAAAVGIFEALIALIMLVAANLISRRMGGKSLW</sequence>
<dbReference type="CDD" id="cd06261">
    <property type="entry name" value="TM_PBP2"/>
    <property type="match status" value="1"/>
</dbReference>
<evidence type="ECO:0000256" key="3">
    <source>
        <dbReference type="ARBA" id="ARBA00022475"/>
    </source>
</evidence>
<dbReference type="EMBL" id="CP016809">
    <property type="protein sequence ID" value="ANY73734.1"/>
    <property type="molecule type" value="Genomic_DNA"/>
</dbReference>
<dbReference type="SUPFAM" id="SSF161098">
    <property type="entry name" value="MetI-like"/>
    <property type="match status" value="1"/>
</dbReference>
<feature type="transmembrane region" description="Helical" evidence="7">
    <location>
        <begin position="228"/>
        <end position="254"/>
    </location>
</feature>
<dbReference type="InterPro" id="IPR035906">
    <property type="entry name" value="MetI-like_sf"/>
</dbReference>
<dbReference type="KEGG" id="pib:BBD41_14770"/>
<evidence type="ECO:0000256" key="5">
    <source>
        <dbReference type="ARBA" id="ARBA00022989"/>
    </source>
</evidence>
<feature type="domain" description="ABC transmembrane type-1" evidence="8">
    <location>
        <begin position="92"/>
        <end position="307"/>
    </location>
</feature>
<dbReference type="AlphaFoldDB" id="A0A1B2E148"/>
<keyword evidence="2 7" id="KW-0813">Transport</keyword>
<evidence type="ECO:0000256" key="6">
    <source>
        <dbReference type="ARBA" id="ARBA00023136"/>
    </source>
</evidence>
<feature type="transmembrane region" description="Helical" evidence="7">
    <location>
        <begin position="286"/>
        <end position="310"/>
    </location>
</feature>
<dbReference type="InterPro" id="IPR000515">
    <property type="entry name" value="MetI-like"/>
</dbReference>
<feature type="transmembrane region" description="Helical" evidence="7">
    <location>
        <begin position="129"/>
        <end position="149"/>
    </location>
</feature>
<dbReference type="InterPro" id="IPR050809">
    <property type="entry name" value="UgpAE/MalFG_permease"/>
</dbReference>
<name>A0A1B2E148_9BACL</name>
<comment type="subcellular location">
    <subcellularLocation>
        <location evidence="1 7">Cell membrane</location>
        <topology evidence="1 7">Multi-pass membrane protein</topology>
    </subcellularLocation>
</comment>
<dbReference type="GO" id="GO:0005886">
    <property type="term" value="C:plasma membrane"/>
    <property type="evidence" value="ECO:0007669"/>
    <property type="project" value="UniProtKB-SubCell"/>
</dbReference>
<dbReference type="Pfam" id="PF00528">
    <property type="entry name" value="BPD_transp_1"/>
    <property type="match status" value="1"/>
</dbReference>
<dbReference type="PROSITE" id="PS50928">
    <property type="entry name" value="ABC_TM1"/>
    <property type="match status" value="1"/>
</dbReference>
<reference evidence="9" key="1">
    <citation type="submission" date="2016-08" db="EMBL/GenBank/DDBJ databases">
        <title>Complete Genome Seqeunce of Paenibacillus sp. nov. IHBB 9852 from high altitute lake of Indian trans-Himalayas.</title>
        <authorList>
            <person name="Kiran S."/>
            <person name="Swarnkar M.K."/>
            <person name="Rana A."/>
            <person name="Tewari R."/>
            <person name="Gulati A."/>
        </authorList>
    </citation>
    <scope>NUCLEOTIDE SEQUENCE [LARGE SCALE GENOMIC DNA]</scope>
    <source>
        <strain evidence="9">IHBB 9852</strain>
    </source>
</reference>
<dbReference type="PANTHER" id="PTHR43227:SF11">
    <property type="entry name" value="BLL4140 PROTEIN"/>
    <property type="match status" value="1"/>
</dbReference>
<protein>
    <submittedName>
        <fullName evidence="9">Sugar ABC transporter permease</fullName>
    </submittedName>
</protein>
<keyword evidence="6 7" id="KW-0472">Membrane</keyword>
<keyword evidence="5 7" id="KW-1133">Transmembrane helix</keyword>
<evidence type="ECO:0000256" key="4">
    <source>
        <dbReference type="ARBA" id="ARBA00022692"/>
    </source>
</evidence>
<gene>
    <name evidence="9" type="ORF">BBD41_14770</name>
</gene>
<dbReference type="RefSeq" id="WP_099478018.1">
    <property type="nucleotide sequence ID" value="NZ_CP016809.1"/>
</dbReference>
<feature type="transmembrane region" description="Helical" evidence="7">
    <location>
        <begin position="96"/>
        <end position="117"/>
    </location>
</feature>
<proteinExistence type="inferred from homology"/>
<keyword evidence="4 7" id="KW-0812">Transmembrane</keyword>
<feature type="transmembrane region" description="Helical" evidence="7">
    <location>
        <begin position="189"/>
        <end position="207"/>
    </location>
</feature>
<evidence type="ECO:0000259" key="8">
    <source>
        <dbReference type="PROSITE" id="PS50928"/>
    </source>
</evidence>
<evidence type="ECO:0000256" key="1">
    <source>
        <dbReference type="ARBA" id="ARBA00004651"/>
    </source>
</evidence>
<evidence type="ECO:0000256" key="2">
    <source>
        <dbReference type="ARBA" id="ARBA00022448"/>
    </source>
</evidence>
<dbReference type="GO" id="GO:0055085">
    <property type="term" value="P:transmembrane transport"/>
    <property type="evidence" value="ECO:0007669"/>
    <property type="project" value="InterPro"/>
</dbReference>
<feature type="transmembrane region" description="Helical" evidence="7">
    <location>
        <begin position="33"/>
        <end position="59"/>
    </location>
</feature>
<dbReference type="Gene3D" id="1.10.3720.10">
    <property type="entry name" value="MetI-like"/>
    <property type="match status" value="1"/>
</dbReference>